<accession>A0A149QSQ8</accession>
<dbReference type="PATRIC" id="fig|442.7.peg.2215"/>
<protein>
    <submittedName>
        <fullName evidence="1">Uncharacterized protein</fullName>
    </submittedName>
</protein>
<reference evidence="1 2" key="1">
    <citation type="submission" date="2015-06" db="EMBL/GenBank/DDBJ databases">
        <title>Improved classification and identification of acetic acid bacteria using matrix-assisted laser desorption/ionization time-of-flight mass spectrometry; Gluconobacter nephelii and Gluconobacter uchimurae are later heterotypic synonyms of Gluconobacter japonicus and Gluconobacter oxydans, respectively.</title>
        <authorList>
            <person name="Li L."/>
            <person name="Cleenwerck I."/>
            <person name="De Vuyst L."/>
            <person name="Vandamme P."/>
        </authorList>
    </citation>
    <scope>NUCLEOTIDE SEQUENCE [LARGE SCALE GENOMIC DNA]</scope>
    <source>
        <strain evidence="1 2">LMG 1764</strain>
    </source>
</reference>
<sequence>MLNVKQGQTFAFHATITGRDGALVDLSNYQISSQIRDALGNEVASLKSRLPTGRPGIVNLWSDTGTADWPTGRLFCDLHFIRPDGIIQFTETFSIIVAAPITRPGATS</sequence>
<proteinExistence type="predicted"/>
<comment type="caution">
    <text evidence="1">The sequence shown here is derived from an EMBL/GenBank/DDBJ whole genome shotgun (WGS) entry which is preliminary data.</text>
</comment>
<dbReference type="RefSeq" id="WP_062497100.1">
    <property type="nucleotide sequence ID" value="NZ_LHZB01000117.1"/>
</dbReference>
<dbReference type="AlphaFoldDB" id="A0A149QSQ8"/>
<gene>
    <name evidence="1" type="ORF">AD929_11715</name>
</gene>
<organism evidence="1 2">
    <name type="scientific">Gluconobacter potus</name>
    <dbReference type="NCBI Taxonomy" id="2724927"/>
    <lineage>
        <taxon>Bacteria</taxon>
        <taxon>Pseudomonadati</taxon>
        <taxon>Pseudomonadota</taxon>
        <taxon>Alphaproteobacteria</taxon>
        <taxon>Acetobacterales</taxon>
        <taxon>Acetobacteraceae</taxon>
        <taxon>Gluconobacter</taxon>
    </lineage>
</organism>
<dbReference type="EMBL" id="LHZB01000117">
    <property type="protein sequence ID" value="KXV00291.1"/>
    <property type="molecule type" value="Genomic_DNA"/>
</dbReference>
<name>A0A149QSQ8_9PROT</name>
<evidence type="ECO:0000313" key="1">
    <source>
        <dbReference type="EMBL" id="KXV00291.1"/>
    </source>
</evidence>
<dbReference type="Proteomes" id="UP000075573">
    <property type="component" value="Unassembled WGS sequence"/>
</dbReference>
<evidence type="ECO:0000313" key="2">
    <source>
        <dbReference type="Proteomes" id="UP000075573"/>
    </source>
</evidence>